<comment type="caution">
    <text evidence="1">The sequence shown here is derived from an EMBL/GenBank/DDBJ whole genome shotgun (WGS) entry which is preliminary data.</text>
</comment>
<evidence type="ECO:0000313" key="1">
    <source>
        <dbReference type="EMBL" id="ESL05161.1"/>
    </source>
</evidence>
<keyword evidence="2" id="KW-1185">Reference proteome</keyword>
<reference evidence="1 2" key="1">
    <citation type="submission" date="2013-07" db="EMBL/GenBank/DDBJ databases">
        <authorList>
            <person name="Stoco P.H."/>
            <person name="Wagner G."/>
            <person name="Gerber A."/>
            <person name="Zaha A."/>
            <person name="Thompson C."/>
            <person name="Bartholomeu D.C."/>
            <person name="Luckemeyer D.D."/>
            <person name="Bahia D."/>
            <person name="Loreto E."/>
            <person name="Prestes E.B."/>
            <person name="Lima F.M."/>
            <person name="Rodrigues-Luiz G."/>
            <person name="Vallejo G.A."/>
            <person name="Filho J.F."/>
            <person name="Monteiro K.M."/>
            <person name="Tyler K.M."/>
            <person name="de Almeida L.G."/>
            <person name="Ortiz M.F."/>
            <person name="Siervo M.A."/>
            <person name="de Moraes M.H."/>
            <person name="Cunha O.L."/>
            <person name="Mendonca-Neto R."/>
            <person name="Silva R."/>
            <person name="Teixeira S.M."/>
            <person name="Murta S.M."/>
            <person name="Sincero T.C."/>
            <person name="Mendes T.A."/>
            <person name="Urmenyi T.P."/>
            <person name="Silva V.G."/>
            <person name="da Rocha W.D."/>
            <person name="Andersson B."/>
            <person name="Romanha A.J."/>
            <person name="Steindel M."/>
            <person name="de Vasconcelos A.T."/>
            <person name="Grisard E.C."/>
        </authorList>
    </citation>
    <scope>NUCLEOTIDE SEQUENCE [LARGE SCALE GENOMIC DNA]</scope>
    <source>
        <strain evidence="1 2">SC58</strain>
    </source>
</reference>
<sequence length="70" mass="7827">MSIAALSGVWGTDLQRWETKLFFFCFVCRCCCCSLSEASLLIYCSCSLRVAFYCHAPVYVSYVFASLQAG</sequence>
<dbReference type="Proteomes" id="UP000031737">
    <property type="component" value="Unassembled WGS sequence"/>
</dbReference>
<protein>
    <submittedName>
        <fullName evidence="1">Uncharacterized protein</fullName>
    </submittedName>
</protein>
<dbReference type="EMBL" id="AUPL01007221">
    <property type="protein sequence ID" value="ESL05161.1"/>
    <property type="molecule type" value="Genomic_DNA"/>
</dbReference>
<dbReference type="AlphaFoldDB" id="A0A061ITP6"/>
<proteinExistence type="predicted"/>
<organism evidence="1 2">
    <name type="scientific">Trypanosoma rangeli SC58</name>
    <dbReference type="NCBI Taxonomy" id="429131"/>
    <lineage>
        <taxon>Eukaryota</taxon>
        <taxon>Discoba</taxon>
        <taxon>Euglenozoa</taxon>
        <taxon>Kinetoplastea</taxon>
        <taxon>Metakinetoplastina</taxon>
        <taxon>Trypanosomatida</taxon>
        <taxon>Trypanosomatidae</taxon>
        <taxon>Trypanosoma</taxon>
        <taxon>Herpetosoma</taxon>
    </lineage>
</organism>
<gene>
    <name evidence="1" type="ORF">TRSC58_07214</name>
</gene>
<evidence type="ECO:0000313" key="2">
    <source>
        <dbReference type="Proteomes" id="UP000031737"/>
    </source>
</evidence>
<name>A0A061ITP6_TRYRA</name>
<dbReference type="VEuPathDB" id="TriTrypDB:TRSC58_07214"/>
<accession>A0A061ITP6</accession>